<feature type="transmembrane region" description="Helical" evidence="2">
    <location>
        <begin position="17"/>
        <end position="37"/>
    </location>
</feature>
<reference evidence="4" key="1">
    <citation type="submission" date="2023-07" db="EMBL/GenBank/DDBJ databases">
        <title>30 novel species of actinomycetes from the DSMZ collection.</title>
        <authorList>
            <person name="Nouioui I."/>
        </authorList>
    </citation>
    <scope>NUCLEOTIDE SEQUENCE [LARGE SCALE GENOMIC DNA]</scope>
    <source>
        <strain evidence="4">DSM 44917</strain>
    </source>
</reference>
<feature type="region of interest" description="Disordered" evidence="1">
    <location>
        <begin position="137"/>
        <end position="156"/>
    </location>
</feature>
<dbReference type="RefSeq" id="WP_311633599.1">
    <property type="nucleotide sequence ID" value="NZ_JAVREN010000089.1"/>
</dbReference>
<name>A0ABU2LHC0_9ACTN</name>
<evidence type="ECO:0000256" key="1">
    <source>
        <dbReference type="SAM" id="MobiDB-lite"/>
    </source>
</evidence>
<feature type="transmembrane region" description="Helical" evidence="2">
    <location>
        <begin position="79"/>
        <end position="100"/>
    </location>
</feature>
<keyword evidence="2" id="KW-0472">Membrane</keyword>
<organism evidence="3 4">
    <name type="scientific">Streptomyces boetiae</name>
    <dbReference type="NCBI Taxonomy" id="3075541"/>
    <lineage>
        <taxon>Bacteria</taxon>
        <taxon>Bacillati</taxon>
        <taxon>Actinomycetota</taxon>
        <taxon>Actinomycetes</taxon>
        <taxon>Kitasatosporales</taxon>
        <taxon>Streptomycetaceae</taxon>
        <taxon>Streptomyces</taxon>
    </lineage>
</organism>
<evidence type="ECO:0000313" key="3">
    <source>
        <dbReference type="EMBL" id="MDT0310633.1"/>
    </source>
</evidence>
<keyword evidence="2" id="KW-0812">Transmembrane</keyword>
<gene>
    <name evidence="3" type="ORF">RM780_27345</name>
</gene>
<feature type="transmembrane region" description="Helical" evidence="2">
    <location>
        <begin position="49"/>
        <end position="73"/>
    </location>
</feature>
<protein>
    <recommendedName>
        <fullName evidence="5">Integral membrane protein</fullName>
    </recommendedName>
</protein>
<feature type="non-terminal residue" evidence="3">
    <location>
        <position position="1"/>
    </location>
</feature>
<evidence type="ECO:0000256" key="2">
    <source>
        <dbReference type="SAM" id="Phobius"/>
    </source>
</evidence>
<accession>A0ABU2LHC0</accession>
<evidence type="ECO:0000313" key="4">
    <source>
        <dbReference type="Proteomes" id="UP001183388"/>
    </source>
</evidence>
<feature type="compositionally biased region" description="Pro residues" evidence="1">
    <location>
        <begin position="137"/>
        <end position="150"/>
    </location>
</feature>
<evidence type="ECO:0008006" key="5">
    <source>
        <dbReference type="Google" id="ProtNLM"/>
    </source>
</evidence>
<dbReference type="EMBL" id="JAVREN010000089">
    <property type="protein sequence ID" value="MDT0310633.1"/>
    <property type="molecule type" value="Genomic_DNA"/>
</dbReference>
<proteinExistence type="predicted"/>
<comment type="caution">
    <text evidence="3">The sequence shown here is derived from an EMBL/GenBank/DDBJ whole genome shotgun (WGS) entry which is preliminary data.</text>
</comment>
<keyword evidence="4" id="KW-1185">Reference proteome</keyword>
<sequence>PPAPHPPAPQGPGAKALVLRGVFASFPVWSLGLLGWVPSLRFALLRRRALDWAVLGITLALTVAEILAIALVPDTDSDAGALAGLFTIAWITGATVHGVMGDRFPRRPPAPLPPSPYLAHPAAAPAAAFPPAVYPMPTAPAAAPPHPGPSPRMRQVASELDELGELLRRQEGR</sequence>
<keyword evidence="2" id="KW-1133">Transmembrane helix</keyword>
<dbReference type="Proteomes" id="UP001183388">
    <property type="component" value="Unassembled WGS sequence"/>
</dbReference>